<dbReference type="SMART" id="SM00181">
    <property type="entry name" value="EGF"/>
    <property type="match status" value="4"/>
</dbReference>
<dbReference type="OrthoDB" id="283575at2759"/>
<gene>
    <name evidence="10" type="ORF">OXX778_LOCUS3170</name>
</gene>
<feature type="chain" id="PRO_5032605998" evidence="7">
    <location>
        <begin position="23"/>
        <end position="273"/>
    </location>
</feature>
<evidence type="ECO:0000259" key="9">
    <source>
        <dbReference type="PROSITE" id="PS51670"/>
    </source>
</evidence>
<dbReference type="PANTHER" id="PTHR24049">
    <property type="entry name" value="CRUMBS FAMILY MEMBER"/>
    <property type="match status" value="1"/>
</dbReference>
<dbReference type="InterPro" id="IPR003582">
    <property type="entry name" value="ShKT_dom"/>
</dbReference>
<dbReference type="GO" id="GO:0005886">
    <property type="term" value="C:plasma membrane"/>
    <property type="evidence" value="ECO:0007669"/>
    <property type="project" value="TreeGrafter"/>
</dbReference>
<dbReference type="Pfam" id="PF07974">
    <property type="entry name" value="EGF_2"/>
    <property type="match status" value="1"/>
</dbReference>
<keyword evidence="11" id="KW-1185">Reference proteome</keyword>
<dbReference type="Pfam" id="PF00008">
    <property type="entry name" value="EGF"/>
    <property type="match status" value="1"/>
</dbReference>
<evidence type="ECO:0000256" key="2">
    <source>
        <dbReference type="ARBA" id="ARBA00022729"/>
    </source>
</evidence>
<accession>A0A813NAJ3</accession>
<dbReference type="PROSITE" id="PS01186">
    <property type="entry name" value="EGF_2"/>
    <property type="match status" value="2"/>
</dbReference>
<evidence type="ECO:0000313" key="10">
    <source>
        <dbReference type="EMBL" id="CAF0736798.1"/>
    </source>
</evidence>
<dbReference type="GO" id="GO:0032991">
    <property type="term" value="C:protein-containing complex"/>
    <property type="evidence" value="ECO:0007669"/>
    <property type="project" value="TreeGrafter"/>
</dbReference>
<feature type="domain" description="EGF-like" evidence="8">
    <location>
        <begin position="22"/>
        <end position="59"/>
    </location>
</feature>
<evidence type="ECO:0000256" key="1">
    <source>
        <dbReference type="ARBA" id="ARBA00022536"/>
    </source>
</evidence>
<keyword evidence="4 5" id="KW-1015">Disulfide bond</keyword>
<keyword evidence="1 5" id="KW-0245">EGF-like domain</keyword>
<dbReference type="GO" id="GO:0045197">
    <property type="term" value="P:establishment or maintenance of epithelial cell apical/basal polarity"/>
    <property type="evidence" value="ECO:0007669"/>
    <property type="project" value="TreeGrafter"/>
</dbReference>
<evidence type="ECO:0000313" key="11">
    <source>
        <dbReference type="Proteomes" id="UP000663879"/>
    </source>
</evidence>
<reference evidence="10" key="1">
    <citation type="submission" date="2021-02" db="EMBL/GenBank/DDBJ databases">
        <authorList>
            <person name="Nowell W R."/>
        </authorList>
    </citation>
    <scope>NUCLEOTIDE SEQUENCE</scope>
    <source>
        <strain evidence="10">Ploen Becks lab</strain>
    </source>
</reference>
<keyword evidence="3" id="KW-0677">Repeat</keyword>
<dbReference type="InterPro" id="IPR000742">
    <property type="entry name" value="EGF"/>
</dbReference>
<feature type="disulfide bond" evidence="6">
    <location>
        <begin position="234"/>
        <end position="268"/>
    </location>
</feature>
<evidence type="ECO:0000256" key="3">
    <source>
        <dbReference type="ARBA" id="ARBA00022737"/>
    </source>
</evidence>
<feature type="disulfide bond" evidence="5">
    <location>
        <begin position="85"/>
        <end position="94"/>
    </location>
</feature>
<keyword evidence="2 7" id="KW-0732">Signal</keyword>
<dbReference type="PROSITE" id="PS50026">
    <property type="entry name" value="EGF_3"/>
    <property type="match status" value="4"/>
</dbReference>
<dbReference type="SUPFAM" id="SSF57196">
    <property type="entry name" value="EGF/Laminin"/>
    <property type="match status" value="4"/>
</dbReference>
<feature type="domain" description="ShKT" evidence="9">
    <location>
        <begin position="234"/>
        <end position="268"/>
    </location>
</feature>
<comment type="caution">
    <text evidence="5">Lacks conserved residue(s) required for the propagation of feature annotation.</text>
</comment>
<feature type="domain" description="EGF-like" evidence="8">
    <location>
        <begin position="60"/>
        <end position="95"/>
    </location>
</feature>
<evidence type="ECO:0000259" key="8">
    <source>
        <dbReference type="PROSITE" id="PS50026"/>
    </source>
</evidence>
<dbReference type="PROSITE" id="PS00022">
    <property type="entry name" value="EGF_1"/>
    <property type="match status" value="4"/>
</dbReference>
<comment type="caution">
    <text evidence="10">The sequence shown here is derived from an EMBL/GenBank/DDBJ whole genome shotgun (WGS) entry which is preliminary data.</text>
</comment>
<dbReference type="GO" id="GO:0007157">
    <property type="term" value="P:heterophilic cell-cell adhesion via plasma membrane cell adhesion molecules"/>
    <property type="evidence" value="ECO:0007669"/>
    <property type="project" value="TreeGrafter"/>
</dbReference>
<proteinExistence type="predicted"/>
<name>A0A813NAJ3_9BILA</name>
<dbReference type="Pfam" id="PF01549">
    <property type="entry name" value="ShK"/>
    <property type="match status" value="1"/>
</dbReference>
<dbReference type="InterPro" id="IPR013111">
    <property type="entry name" value="EGF_extracell"/>
</dbReference>
<dbReference type="InterPro" id="IPR051022">
    <property type="entry name" value="Notch_Cell-Fate_Det"/>
</dbReference>
<dbReference type="PANTHER" id="PTHR24049:SF22">
    <property type="entry name" value="DROSOPHILA CRUMBS HOMOLOG"/>
    <property type="match status" value="1"/>
</dbReference>
<feature type="signal peptide" evidence="7">
    <location>
        <begin position="1"/>
        <end position="22"/>
    </location>
</feature>
<dbReference type="EMBL" id="CAJNOC010000272">
    <property type="protein sequence ID" value="CAF0736798.1"/>
    <property type="molecule type" value="Genomic_DNA"/>
</dbReference>
<evidence type="ECO:0000256" key="7">
    <source>
        <dbReference type="SAM" id="SignalP"/>
    </source>
</evidence>
<dbReference type="Proteomes" id="UP000663879">
    <property type="component" value="Unassembled WGS sequence"/>
</dbReference>
<feature type="disulfide bond" evidence="5">
    <location>
        <begin position="169"/>
        <end position="178"/>
    </location>
</feature>
<organism evidence="10 11">
    <name type="scientific">Brachionus calyciflorus</name>
    <dbReference type="NCBI Taxonomy" id="104777"/>
    <lineage>
        <taxon>Eukaryota</taxon>
        <taxon>Metazoa</taxon>
        <taxon>Spiralia</taxon>
        <taxon>Gnathifera</taxon>
        <taxon>Rotifera</taxon>
        <taxon>Eurotatoria</taxon>
        <taxon>Monogononta</taxon>
        <taxon>Pseudotrocha</taxon>
        <taxon>Ploima</taxon>
        <taxon>Brachionidae</taxon>
        <taxon>Brachionus</taxon>
    </lineage>
</organism>
<dbReference type="AlphaFoldDB" id="A0A813NAJ3"/>
<protein>
    <submittedName>
        <fullName evidence="10">Uncharacterized protein</fullName>
    </submittedName>
</protein>
<evidence type="ECO:0000256" key="5">
    <source>
        <dbReference type="PROSITE-ProRule" id="PRU00076"/>
    </source>
</evidence>
<dbReference type="SMART" id="SM00254">
    <property type="entry name" value="ShKT"/>
    <property type="match status" value="2"/>
</dbReference>
<feature type="disulfide bond" evidence="5">
    <location>
        <begin position="49"/>
        <end position="58"/>
    </location>
</feature>
<evidence type="ECO:0000256" key="4">
    <source>
        <dbReference type="ARBA" id="ARBA00023157"/>
    </source>
</evidence>
<dbReference type="PROSITE" id="PS51670">
    <property type="entry name" value="SHKT"/>
    <property type="match status" value="1"/>
</dbReference>
<dbReference type="Gene3D" id="2.10.25.10">
    <property type="entry name" value="Laminin"/>
    <property type="match status" value="4"/>
</dbReference>
<feature type="disulfide bond" evidence="5">
    <location>
        <begin position="66"/>
        <end position="83"/>
    </location>
</feature>
<sequence>MSTLVSSLVPILVLMYLQCVYSQNPCDQNPCSNNGVCTPENSLIARCTCFAGYTGTFCQTPIGCTCQNGGTCVYNFLTFSYTCQCPGDRSGPNCEQVNPCFFNPCKNGATCSLASNNDPICTCLPGFTGNLCNIKLGPNGCLNNNVCLNGGTCFSELSFFGSVTEFCKCPTNIFGQYCEIRLTNDLCNAPDSNFILCPVWLMFGFCDFQYKYGYTPVPVTCPSSCSLCKNFPSCQDSQSNCILWSALGLCATVNNIDPNLCRKSCGLCPLNIL</sequence>
<evidence type="ECO:0000256" key="6">
    <source>
        <dbReference type="PROSITE-ProRule" id="PRU01005"/>
    </source>
</evidence>
<feature type="domain" description="EGF-like" evidence="8">
    <location>
        <begin position="137"/>
        <end position="179"/>
    </location>
</feature>
<feature type="disulfide bond" evidence="5">
    <location>
        <begin position="123"/>
        <end position="132"/>
    </location>
</feature>
<feature type="domain" description="EGF-like" evidence="8">
    <location>
        <begin position="96"/>
        <end position="133"/>
    </location>
</feature>